<dbReference type="GO" id="GO:0006874">
    <property type="term" value="P:intracellular calcium ion homeostasis"/>
    <property type="evidence" value="ECO:0007669"/>
    <property type="project" value="TreeGrafter"/>
</dbReference>
<keyword evidence="9" id="KW-0732">Signal</keyword>
<protein>
    <recommendedName>
        <fullName evidence="10">Sodium/calcium exchanger membrane region domain-containing protein</fullName>
    </recommendedName>
</protein>
<evidence type="ECO:0000256" key="2">
    <source>
        <dbReference type="ARBA" id="ARBA00008170"/>
    </source>
</evidence>
<feature type="transmembrane region" description="Helical" evidence="8">
    <location>
        <begin position="197"/>
        <end position="216"/>
    </location>
</feature>
<accession>A0A6A7BPH6</accession>
<feature type="transmembrane region" description="Helical" evidence="8">
    <location>
        <begin position="781"/>
        <end position="804"/>
    </location>
</feature>
<dbReference type="OrthoDB" id="407410at2759"/>
<feature type="transmembrane region" description="Helical" evidence="8">
    <location>
        <begin position="674"/>
        <end position="694"/>
    </location>
</feature>
<feature type="transmembrane region" description="Helical" evidence="8">
    <location>
        <begin position="742"/>
        <end position="769"/>
    </location>
</feature>
<dbReference type="PANTHER" id="PTHR12266">
    <property type="entry name" value="NA+/CA2+ K+ INDEPENDENT EXCHANGER"/>
    <property type="match status" value="1"/>
</dbReference>
<evidence type="ECO:0000256" key="9">
    <source>
        <dbReference type="SAM" id="SignalP"/>
    </source>
</evidence>
<feature type="transmembrane region" description="Helical" evidence="8">
    <location>
        <begin position="94"/>
        <end position="113"/>
    </location>
</feature>
<dbReference type="AlphaFoldDB" id="A0A6A7BPH6"/>
<keyword evidence="3" id="KW-0813">Transport</keyword>
<feature type="chain" id="PRO_5025420899" description="Sodium/calcium exchanger membrane region domain-containing protein" evidence="9">
    <location>
        <begin position="24"/>
        <end position="841"/>
    </location>
</feature>
<evidence type="ECO:0000256" key="1">
    <source>
        <dbReference type="ARBA" id="ARBA00004141"/>
    </source>
</evidence>
<evidence type="ECO:0000256" key="7">
    <source>
        <dbReference type="SAM" id="MobiDB-lite"/>
    </source>
</evidence>
<dbReference type="InterPro" id="IPR004837">
    <property type="entry name" value="NaCa_Exmemb"/>
</dbReference>
<feature type="compositionally biased region" description="Acidic residues" evidence="7">
    <location>
        <begin position="434"/>
        <end position="443"/>
    </location>
</feature>
<evidence type="ECO:0000313" key="12">
    <source>
        <dbReference type="Proteomes" id="UP000799421"/>
    </source>
</evidence>
<feature type="signal peptide" evidence="9">
    <location>
        <begin position="1"/>
        <end position="23"/>
    </location>
</feature>
<reference evidence="11" key="1">
    <citation type="journal article" date="2020" name="Stud. Mycol.">
        <title>101 Dothideomycetes genomes: a test case for predicting lifestyles and emergence of pathogens.</title>
        <authorList>
            <person name="Haridas S."/>
            <person name="Albert R."/>
            <person name="Binder M."/>
            <person name="Bloem J."/>
            <person name="Labutti K."/>
            <person name="Salamov A."/>
            <person name="Andreopoulos B."/>
            <person name="Baker S."/>
            <person name="Barry K."/>
            <person name="Bills G."/>
            <person name="Bluhm B."/>
            <person name="Cannon C."/>
            <person name="Castanera R."/>
            <person name="Culley D."/>
            <person name="Daum C."/>
            <person name="Ezra D."/>
            <person name="Gonzalez J."/>
            <person name="Henrissat B."/>
            <person name="Kuo A."/>
            <person name="Liang C."/>
            <person name="Lipzen A."/>
            <person name="Lutzoni F."/>
            <person name="Magnuson J."/>
            <person name="Mondo S."/>
            <person name="Nolan M."/>
            <person name="Ohm R."/>
            <person name="Pangilinan J."/>
            <person name="Park H.-J."/>
            <person name="Ramirez L."/>
            <person name="Alfaro M."/>
            <person name="Sun H."/>
            <person name="Tritt A."/>
            <person name="Yoshinaga Y."/>
            <person name="Zwiers L.-H."/>
            <person name="Turgeon B."/>
            <person name="Goodwin S."/>
            <person name="Spatafora J."/>
            <person name="Crous P."/>
            <person name="Grigoriev I."/>
        </authorList>
    </citation>
    <scope>NUCLEOTIDE SEQUENCE</scope>
    <source>
        <strain evidence="11">CBS 480.64</strain>
    </source>
</reference>
<evidence type="ECO:0000313" key="11">
    <source>
        <dbReference type="EMBL" id="KAF2857204.1"/>
    </source>
</evidence>
<sequence>MRPRYRAARAFFLGFVLLTLITAYSLFQDRYTSEQTLLRRAVGEDPKTADQICRKVHRVSDRCKWVKTHCLDDDPGYLAYLEVFFCGSKHMKPLILILLASWLCLLFSAIGIAASDFFCINLNTIALILGMGESVAGVTLLAFGNGSPDLFSTFAAMNTGSGSLALGELFGAAGFISAVVTGSMALIKPFQVSRKSFVRDVCFFIVAAAFSLFFLWDGKLHMWECLAMVASYVVYVLIVVVWHWWVGRRRGRREREAAARAYYVPTDDVEDEYHDDPEDNPRPEMVRGVSRESFSHLEADDDDDEARERLMGELSSNMRVAQPYRHRGRKNTLRSVRPSLVGALEFQSVLNNLQKSRSLQTIPLNARRFSDDPTFTAAQQRQVNGSSHGTISPVDVHPGPRVEPPRLNHSKSVNNAEDLRVKPQTSGSSSLVDIQEDSAEDEQQLNAPPLPAFEQDSPLPQLVIPQEPSRQQSVRGSRSPSLLSPFPPYFDDILSPFHEEEADETAPAKTFKYWPAWLPSVGILMSTLFPTFYHWKSKNWWERCLGIVAAPSIFLLTITLPVVESGNSDETENTPKLTVTDPLEQTETYEPDQAPAVEAVGDGGNPPTSEASLWNRWLLLVQIYLSPLFVLVSITYQSSSSLPNVKPVLITLGVSTALAALVALTTSASRPPPYRSFLSLFGFVVSITWISLIASQVVGALKALAVILNMSEAIMGLTIFAVGNSLSDLVADITVARLGFPVMALSACFGGPMLNILLGIGLSGTWVLAKRHAGGHKTVHIQVSTTLLISGATLLLTLVGLLVIVPLNKWTLSRRVGALLVAIWLASTIANVVLESVNVQL</sequence>
<evidence type="ECO:0000256" key="6">
    <source>
        <dbReference type="ARBA" id="ARBA00023136"/>
    </source>
</evidence>
<keyword evidence="5 8" id="KW-1133">Transmembrane helix</keyword>
<feature type="transmembrane region" description="Helical" evidence="8">
    <location>
        <begin position="648"/>
        <end position="668"/>
    </location>
</feature>
<dbReference type="EMBL" id="MU006059">
    <property type="protein sequence ID" value="KAF2857204.1"/>
    <property type="molecule type" value="Genomic_DNA"/>
</dbReference>
<evidence type="ECO:0000256" key="4">
    <source>
        <dbReference type="ARBA" id="ARBA00022692"/>
    </source>
</evidence>
<dbReference type="Pfam" id="PF01699">
    <property type="entry name" value="Na_Ca_ex"/>
    <property type="match status" value="2"/>
</dbReference>
<comment type="similarity">
    <text evidence="2">Belongs to the Ca(2+):cation antiporter (CaCA) (TC 2.A.19) family.</text>
</comment>
<dbReference type="PANTHER" id="PTHR12266:SF0">
    <property type="entry name" value="MITOCHONDRIAL SODIUM_CALCIUM EXCHANGER PROTEIN"/>
    <property type="match status" value="1"/>
</dbReference>
<dbReference type="Gene3D" id="1.20.1420.30">
    <property type="entry name" value="NCX, central ion-binding region"/>
    <property type="match status" value="2"/>
</dbReference>
<dbReference type="GO" id="GO:0008324">
    <property type="term" value="F:monoatomic cation transmembrane transporter activity"/>
    <property type="evidence" value="ECO:0007669"/>
    <property type="project" value="TreeGrafter"/>
</dbReference>
<feature type="transmembrane region" description="Helical" evidence="8">
    <location>
        <begin position="228"/>
        <end position="246"/>
    </location>
</feature>
<evidence type="ECO:0000256" key="5">
    <source>
        <dbReference type="ARBA" id="ARBA00022989"/>
    </source>
</evidence>
<dbReference type="GO" id="GO:0016020">
    <property type="term" value="C:membrane"/>
    <property type="evidence" value="ECO:0007669"/>
    <property type="project" value="UniProtKB-SubCell"/>
</dbReference>
<dbReference type="InterPro" id="IPR044880">
    <property type="entry name" value="NCX_ion-bd_dom_sf"/>
</dbReference>
<evidence type="ECO:0000256" key="8">
    <source>
        <dbReference type="SAM" id="Phobius"/>
    </source>
</evidence>
<feature type="transmembrane region" description="Helical" evidence="8">
    <location>
        <begin position="816"/>
        <end position="834"/>
    </location>
</feature>
<feature type="domain" description="Sodium/calcium exchanger membrane region" evidence="10">
    <location>
        <begin position="679"/>
        <end position="830"/>
    </location>
</feature>
<feature type="domain" description="Sodium/calcium exchanger membrane region" evidence="10">
    <location>
        <begin position="102"/>
        <end position="240"/>
    </location>
</feature>
<gene>
    <name evidence="11" type="ORF">K470DRAFT_261046</name>
</gene>
<keyword evidence="6 8" id="KW-0472">Membrane</keyword>
<feature type="region of interest" description="Disordered" evidence="7">
    <location>
        <begin position="378"/>
        <end position="457"/>
    </location>
</feature>
<comment type="subcellular location">
    <subcellularLocation>
        <location evidence="1">Membrane</location>
        <topology evidence="1">Multi-pass membrane protein</topology>
    </subcellularLocation>
</comment>
<evidence type="ECO:0000256" key="3">
    <source>
        <dbReference type="ARBA" id="ARBA00022448"/>
    </source>
</evidence>
<feature type="transmembrane region" description="Helical" evidence="8">
    <location>
        <begin position="617"/>
        <end position="636"/>
    </location>
</feature>
<organism evidence="11 12">
    <name type="scientific">Piedraia hortae CBS 480.64</name>
    <dbReference type="NCBI Taxonomy" id="1314780"/>
    <lineage>
        <taxon>Eukaryota</taxon>
        <taxon>Fungi</taxon>
        <taxon>Dikarya</taxon>
        <taxon>Ascomycota</taxon>
        <taxon>Pezizomycotina</taxon>
        <taxon>Dothideomycetes</taxon>
        <taxon>Dothideomycetidae</taxon>
        <taxon>Capnodiales</taxon>
        <taxon>Piedraiaceae</taxon>
        <taxon>Piedraia</taxon>
    </lineage>
</organism>
<dbReference type="Proteomes" id="UP000799421">
    <property type="component" value="Unassembled WGS sequence"/>
</dbReference>
<keyword evidence="4 8" id="KW-0812">Transmembrane</keyword>
<keyword evidence="12" id="KW-1185">Reference proteome</keyword>
<feature type="transmembrane region" description="Helical" evidence="8">
    <location>
        <begin position="544"/>
        <end position="563"/>
    </location>
</feature>
<feature type="transmembrane region" description="Helical" evidence="8">
    <location>
        <begin position="164"/>
        <end position="185"/>
    </location>
</feature>
<feature type="compositionally biased region" description="Polar residues" evidence="7">
    <location>
        <begin position="423"/>
        <end position="432"/>
    </location>
</feature>
<dbReference type="InterPro" id="IPR051359">
    <property type="entry name" value="CaCA_antiporter"/>
</dbReference>
<feature type="transmembrane region" description="Helical" evidence="8">
    <location>
        <begin position="125"/>
        <end position="144"/>
    </location>
</feature>
<feature type="compositionally biased region" description="Polar residues" evidence="7">
    <location>
        <begin position="378"/>
        <end position="390"/>
    </location>
</feature>
<feature type="transmembrane region" description="Helical" evidence="8">
    <location>
        <begin position="701"/>
        <end position="722"/>
    </location>
</feature>
<evidence type="ECO:0000259" key="10">
    <source>
        <dbReference type="Pfam" id="PF01699"/>
    </source>
</evidence>
<proteinExistence type="inferred from homology"/>
<name>A0A6A7BPH6_9PEZI</name>